<dbReference type="SMART" id="SM00404">
    <property type="entry name" value="PTPc_motif"/>
    <property type="match status" value="2"/>
</dbReference>
<accession>A0A8J5J9G5</accession>
<feature type="non-terminal residue" evidence="7">
    <location>
        <position position="411"/>
    </location>
</feature>
<dbReference type="InterPro" id="IPR016130">
    <property type="entry name" value="Tyr_Pase_AS"/>
</dbReference>
<dbReference type="InterPro" id="IPR000242">
    <property type="entry name" value="PTP_cat"/>
</dbReference>
<evidence type="ECO:0000256" key="4">
    <source>
        <dbReference type="ARBA" id="ARBA00022912"/>
    </source>
</evidence>
<protein>
    <recommendedName>
        <fullName evidence="2">protein-tyrosine-phosphatase</fullName>
        <ecNumber evidence="2">3.1.3.48</ecNumber>
    </recommendedName>
</protein>
<dbReference type="PROSITE" id="PS00383">
    <property type="entry name" value="TYR_PHOSPHATASE_1"/>
    <property type="match status" value="1"/>
</dbReference>
<dbReference type="SMART" id="SM00194">
    <property type="entry name" value="PTPc"/>
    <property type="match status" value="1"/>
</dbReference>
<name>A0A8J5J9G5_HOMAM</name>
<evidence type="ECO:0000313" key="7">
    <source>
        <dbReference type="EMBL" id="KAG7153393.1"/>
    </source>
</evidence>
<feature type="non-terminal residue" evidence="7">
    <location>
        <position position="1"/>
    </location>
</feature>
<gene>
    <name evidence="7" type="primary">Ptpra-L</name>
    <name evidence="7" type="ORF">Hamer_G010705</name>
</gene>
<dbReference type="PROSITE" id="PS50055">
    <property type="entry name" value="TYR_PHOSPHATASE_PTP"/>
    <property type="match status" value="2"/>
</dbReference>
<evidence type="ECO:0000313" key="8">
    <source>
        <dbReference type="Proteomes" id="UP000747542"/>
    </source>
</evidence>
<dbReference type="CDD" id="cd00047">
    <property type="entry name" value="PTPc"/>
    <property type="match status" value="1"/>
</dbReference>
<dbReference type="Proteomes" id="UP000747542">
    <property type="component" value="Unassembled WGS sequence"/>
</dbReference>
<dbReference type="PANTHER" id="PTHR19134:SF562">
    <property type="entry name" value="PROTEIN-TYROSINE-PHOSPHATASE"/>
    <property type="match status" value="1"/>
</dbReference>
<dbReference type="InterPro" id="IPR003595">
    <property type="entry name" value="Tyr_Pase_cat"/>
</dbReference>
<organism evidence="7 8">
    <name type="scientific">Homarus americanus</name>
    <name type="common">American lobster</name>
    <dbReference type="NCBI Taxonomy" id="6706"/>
    <lineage>
        <taxon>Eukaryota</taxon>
        <taxon>Metazoa</taxon>
        <taxon>Ecdysozoa</taxon>
        <taxon>Arthropoda</taxon>
        <taxon>Crustacea</taxon>
        <taxon>Multicrustacea</taxon>
        <taxon>Malacostraca</taxon>
        <taxon>Eumalacostraca</taxon>
        <taxon>Eucarida</taxon>
        <taxon>Decapoda</taxon>
        <taxon>Pleocyemata</taxon>
        <taxon>Astacidea</taxon>
        <taxon>Nephropoidea</taxon>
        <taxon>Nephropidae</taxon>
        <taxon>Homarus</taxon>
    </lineage>
</organism>
<feature type="domain" description="Tyrosine specific protein phosphatases" evidence="6">
    <location>
        <begin position="302"/>
        <end position="374"/>
    </location>
</feature>
<dbReference type="InterPro" id="IPR000387">
    <property type="entry name" value="Tyr_Pase_dom"/>
</dbReference>
<sequence length="411" mass="46210">VIQYQYIAWPDHDVPQTPFSFALMVQDICKWNTTGPIVIHCSAGVGRTGTLLLVLTLLDQLEGSGQLDAPGSLVSLRLGRPNLVENQAQYRFGHQVLLEVLFSEVTSYPVGKFLSYLEAIRDNLIAQYTKLKSLPRDLTFKWGENPAHAHMNRRQSILPVDGRQVFLQMLGGQAESQYVNAVRVNGVTQRDAVIVTEHPLVHTLPQVWRMVYERKVCAWVILHTYPDQEEEYPSVLPSRGEVDMDQVCVKVTAVNNHRHFIETSVALNFINSSILLPHHLRVLHLLGWDADQDLPDSPVPLLKLLEHLKDLRKIYPNCPVLISCSDGCTASGVAAALDVVLCRARLQGNVDVYRAVQGVLFDRPQFIMSFEQYIFLHDAAATYVNMLDDDDDDDDDDETISDSQICVLGDN</sequence>
<feature type="domain" description="Tyrosine specific protein phosphatases" evidence="6">
    <location>
        <begin position="19"/>
        <end position="91"/>
    </location>
</feature>
<proteinExistence type="inferred from homology"/>
<dbReference type="EMBL" id="JAHLQT010047199">
    <property type="protein sequence ID" value="KAG7153393.1"/>
    <property type="molecule type" value="Genomic_DNA"/>
</dbReference>
<evidence type="ECO:0000256" key="1">
    <source>
        <dbReference type="ARBA" id="ARBA00009580"/>
    </source>
</evidence>
<evidence type="ECO:0000256" key="2">
    <source>
        <dbReference type="ARBA" id="ARBA00013064"/>
    </source>
</evidence>
<comment type="similarity">
    <text evidence="1">Belongs to the protein-tyrosine phosphatase family.</text>
</comment>
<dbReference type="Gene3D" id="3.90.190.10">
    <property type="entry name" value="Protein tyrosine phosphatase superfamily"/>
    <property type="match status" value="2"/>
</dbReference>
<comment type="caution">
    <text evidence="7">The sequence shown here is derived from an EMBL/GenBank/DDBJ whole genome shotgun (WGS) entry which is preliminary data.</text>
</comment>
<dbReference type="PRINTS" id="PR00700">
    <property type="entry name" value="PRTYPHPHTASE"/>
</dbReference>
<dbReference type="InterPro" id="IPR029021">
    <property type="entry name" value="Prot-tyrosine_phosphatase-like"/>
</dbReference>
<evidence type="ECO:0000259" key="6">
    <source>
        <dbReference type="PROSITE" id="PS50056"/>
    </source>
</evidence>
<dbReference type="Pfam" id="PF00102">
    <property type="entry name" value="Y_phosphatase"/>
    <property type="match status" value="2"/>
</dbReference>
<dbReference type="GO" id="GO:0004725">
    <property type="term" value="F:protein tyrosine phosphatase activity"/>
    <property type="evidence" value="ECO:0007669"/>
    <property type="project" value="InterPro"/>
</dbReference>
<dbReference type="PANTHER" id="PTHR19134">
    <property type="entry name" value="RECEPTOR-TYPE TYROSINE-PROTEIN PHOSPHATASE"/>
    <property type="match status" value="1"/>
</dbReference>
<feature type="domain" description="Tyrosine-protein phosphatase" evidence="5">
    <location>
        <begin position="124"/>
        <end position="383"/>
    </location>
</feature>
<dbReference type="AlphaFoldDB" id="A0A8J5J9G5"/>
<dbReference type="PROSITE" id="PS50056">
    <property type="entry name" value="TYR_PHOSPHATASE_2"/>
    <property type="match status" value="2"/>
</dbReference>
<keyword evidence="7" id="KW-0675">Receptor</keyword>
<evidence type="ECO:0000256" key="3">
    <source>
        <dbReference type="ARBA" id="ARBA00022801"/>
    </source>
</evidence>
<keyword evidence="4" id="KW-0904">Protein phosphatase</keyword>
<dbReference type="EC" id="3.1.3.48" evidence="2"/>
<feature type="domain" description="Tyrosine-protein phosphatase" evidence="5">
    <location>
        <begin position="1"/>
        <end position="100"/>
    </location>
</feature>
<keyword evidence="3" id="KW-0378">Hydrolase</keyword>
<dbReference type="GO" id="GO:0048666">
    <property type="term" value="P:neuron development"/>
    <property type="evidence" value="ECO:0007669"/>
    <property type="project" value="UniProtKB-ARBA"/>
</dbReference>
<dbReference type="SUPFAM" id="SSF52799">
    <property type="entry name" value="(Phosphotyrosine protein) phosphatases II"/>
    <property type="match status" value="2"/>
</dbReference>
<dbReference type="InterPro" id="IPR050348">
    <property type="entry name" value="Protein-Tyr_Phosphatase"/>
</dbReference>
<keyword evidence="8" id="KW-1185">Reference proteome</keyword>
<reference evidence="7" key="1">
    <citation type="journal article" date="2021" name="Sci. Adv.">
        <title>The American lobster genome reveals insights on longevity, neural, and immune adaptations.</title>
        <authorList>
            <person name="Polinski J.M."/>
            <person name="Zimin A.V."/>
            <person name="Clark K.F."/>
            <person name="Kohn A.B."/>
            <person name="Sadowski N."/>
            <person name="Timp W."/>
            <person name="Ptitsyn A."/>
            <person name="Khanna P."/>
            <person name="Romanova D.Y."/>
            <person name="Williams P."/>
            <person name="Greenwood S.J."/>
            <person name="Moroz L.L."/>
            <person name="Walt D.R."/>
            <person name="Bodnar A.G."/>
        </authorList>
    </citation>
    <scope>NUCLEOTIDE SEQUENCE</scope>
    <source>
        <strain evidence="7">GMGI-L3</strain>
    </source>
</reference>
<evidence type="ECO:0000259" key="5">
    <source>
        <dbReference type="PROSITE" id="PS50055"/>
    </source>
</evidence>